<proteinExistence type="predicted"/>
<gene>
    <name evidence="2" type="ORF">CLV60_101240</name>
</gene>
<dbReference type="GO" id="GO:0008236">
    <property type="term" value="F:serine-type peptidase activity"/>
    <property type="evidence" value="ECO:0007669"/>
    <property type="project" value="InterPro"/>
</dbReference>
<dbReference type="Pfam" id="PF03572">
    <property type="entry name" value="Peptidase_S41"/>
    <property type="match status" value="1"/>
</dbReference>
<evidence type="ECO:0000313" key="3">
    <source>
        <dbReference type="Proteomes" id="UP000241964"/>
    </source>
</evidence>
<dbReference type="GO" id="GO:0006508">
    <property type="term" value="P:proteolysis"/>
    <property type="evidence" value="ECO:0007669"/>
    <property type="project" value="InterPro"/>
</dbReference>
<dbReference type="OrthoDB" id="5480566at2"/>
<sequence length="496" mass="55359">MNLSGKTTPASFLAKIAENFKMKLRTLLTALLQLAIYLATGAQSLPDRKYPSAALLSDLEMVRSAVVTLHPGFGRFGPREEVLHALDSVRNVISSRDSTSFLAFFRMVNPVLTKIRCGHTKFFPPMKGFPFYFFTDNLIPVIVRFDNTGQLLVTRSGYPEAVGKYVKRINGQSIDSVLHALRRQVFVDAYVQTSADAQIQQYFSAWYADFIQSGAGPFTIVLADEQGAQTTIGMAGINADAWQVLNQNTSYLTGHNQLTFPSDTVARLRIATFYPPQGDKYFRRFLDSAFVQIGSRKVQRLIIDLRGNEGGNDALGKHLYAHIARNDFRYYDRIEVKVKRKRDVPNRSNVYLPRFIGLARWFIRKDEQGRLLFKKHQNLGTHSPHRHAYAGNVTFLMDGLSYSVTSEFLAVARSENRGIFMGEESGGAYQGDNSGTFAIYKLPATGLDVGIPLAGYYMAVKPESGIPRGVMPDVVVRPSREDLLSGRDPADALLAK</sequence>
<evidence type="ECO:0000259" key="1">
    <source>
        <dbReference type="Pfam" id="PF03572"/>
    </source>
</evidence>
<reference evidence="2 3" key="1">
    <citation type="submission" date="2018-03" db="EMBL/GenBank/DDBJ databases">
        <title>Genomic Encyclopedia of Archaeal and Bacterial Type Strains, Phase II (KMG-II): from individual species to whole genera.</title>
        <authorList>
            <person name="Goeker M."/>
        </authorList>
    </citation>
    <scope>NUCLEOTIDE SEQUENCE [LARGE SCALE GENOMIC DNA]</scope>
    <source>
        <strain evidence="2 3">DSM 29057</strain>
    </source>
</reference>
<dbReference type="SUPFAM" id="SSF52096">
    <property type="entry name" value="ClpP/crotonase"/>
    <property type="match status" value="1"/>
</dbReference>
<keyword evidence="3" id="KW-1185">Reference proteome</keyword>
<dbReference type="Proteomes" id="UP000241964">
    <property type="component" value="Unassembled WGS sequence"/>
</dbReference>
<protein>
    <submittedName>
        <fullName evidence="2">Peptidase S41-like protein</fullName>
    </submittedName>
</protein>
<accession>A0A2P8GIT6</accession>
<dbReference type="Gene3D" id="3.90.226.10">
    <property type="entry name" value="2-enoyl-CoA Hydratase, Chain A, domain 1"/>
    <property type="match status" value="1"/>
</dbReference>
<organism evidence="2 3">
    <name type="scientific">Dyadobacter jiangsuensis</name>
    <dbReference type="NCBI Taxonomy" id="1591085"/>
    <lineage>
        <taxon>Bacteria</taxon>
        <taxon>Pseudomonadati</taxon>
        <taxon>Bacteroidota</taxon>
        <taxon>Cytophagia</taxon>
        <taxon>Cytophagales</taxon>
        <taxon>Spirosomataceae</taxon>
        <taxon>Dyadobacter</taxon>
    </lineage>
</organism>
<dbReference type="InterPro" id="IPR005151">
    <property type="entry name" value="Tail-specific_protease"/>
</dbReference>
<comment type="caution">
    <text evidence="2">The sequence shown here is derived from an EMBL/GenBank/DDBJ whole genome shotgun (WGS) entry which is preliminary data.</text>
</comment>
<feature type="domain" description="Tail specific protease" evidence="1">
    <location>
        <begin position="265"/>
        <end position="475"/>
    </location>
</feature>
<dbReference type="EMBL" id="PYAS01000001">
    <property type="protein sequence ID" value="PSL33871.1"/>
    <property type="molecule type" value="Genomic_DNA"/>
</dbReference>
<name>A0A2P8GIT6_9BACT</name>
<dbReference type="AlphaFoldDB" id="A0A2P8GIT6"/>
<dbReference type="InterPro" id="IPR029045">
    <property type="entry name" value="ClpP/crotonase-like_dom_sf"/>
</dbReference>
<evidence type="ECO:0000313" key="2">
    <source>
        <dbReference type="EMBL" id="PSL33871.1"/>
    </source>
</evidence>